<evidence type="ECO:0000259" key="2">
    <source>
        <dbReference type="Pfam" id="PF01230"/>
    </source>
</evidence>
<accession>A0A8J4VIY9</accession>
<name>A0A8J4VIY9_9ROSI</name>
<dbReference type="InterPro" id="IPR036265">
    <property type="entry name" value="HIT-like_sf"/>
</dbReference>
<gene>
    <name evidence="3" type="ORF">CMV_016922</name>
</gene>
<organism evidence="3 4">
    <name type="scientific">Castanea mollissima</name>
    <name type="common">Chinese chestnut</name>
    <dbReference type="NCBI Taxonomy" id="60419"/>
    <lineage>
        <taxon>Eukaryota</taxon>
        <taxon>Viridiplantae</taxon>
        <taxon>Streptophyta</taxon>
        <taxon>Embryophyta</taxon>
        <taxon>Tracheophyta</taxon>
        <taxon>Spermatophyta</taxon>
        <taxon>Magnoliopsida</taxon>
        <taxon>eudicotyledons</taxon>
        <taxon>Gunneridae</taxon>
        <taxon>Pentapetalae</taxon>
        <taxon>rosids</taxon>
        <taxon>fabids</taxon>
        <taxon>Fagales</taxon>
        <taxon>Fagaceae</taxon>
        <taxon>Castanea</taxon>
    </lineage>
</organism>
<dbReference type="Pfam" id="PF01230">
    <property type="entry name" value="HIT"/>
    <property type="match status" value="1"/>
</dbReference>
<evidence type="ECO:0000313" key="4">
    <source>
        <dbReference type="Proteomes" id="UP000737018"/>
    </source>
</evidence>
<dbReference type="GO" id="GO:0047627">
    <property type="term" value="F:adenylylsulfatase activity"/>
    <property type="evidence" value="ECO:0007669"/>
    <property type="project" value="UniProtKB-ARBA"/>
</dbReference>
<dbReference type="SUPFAM" id="SSF54197">
    <property type="entry name" value="HIT-like"/>
    <property type="match status" value="1"/>
</dbReference>
<feature type="transmembrane region" description="Helical" evidence="1">
    <location>
        <begin position="61"/>
        <end position="82"/>
    </location>
</feature>
<dbReference type="AlphaFoldDB" id="A0A8J4VIY9"/>
<keyword evidence="1" id="KW-0812">Transmembrane</keyword>
<proteinExistence type="predicted"/>
<dbReference type="EMBL" id="JRKL02002631">
    <property type="protein sequence ID" value="KAF3958135.1"/>
    <property type="molecule type" value="Genomic_DNA"/>
</dbReference>
<comment type="caution">
    <text evidence="3">The sequence shown here is derived from an EMBL/GenBank/DDBJ whole genome shotgun (WGS) entry which is preliminary data.</text>
</comment>
<sequence>MLPLHVDILSAVTQINEPDSLYGIIQSHKALAFRDISPQAPTHILIIPKVKDGLSGLSKDVFAFCFSFYLFFILSFEFYVVVNDLFGKTAYGHLITCINLQQSKTSSSSLFSTNRLHSCSRALDHGNFSFKRLDHDYSVLHKLVSLVDMEFKILLEEIKSRNYVEVLCEAYQVLSDPL</sequence>
<evidence type="ECO:0000313" key="3">
    <source>
        <dbReference type="EMBL" id="KAF3958135.1"/>
    </source>
</evidence>
<reference evidence="3" key="1">
    <citation type="submission" date="2020-03" db="EMBL/GenBank/DDBJ databases">
        <title>Castanea mollissima Vanexum genome sequencing.</title>
        <authorList>
            <person name="Staton M."/>
        </authorList>
    </citation>
    <scope>NUCLEOTIDE SEQUENCE</scope>
    <source>
        <tissue evidence="3">Leaf</tissue>
    </source>
</reference>
<dbReference type="Gene3D" id="3.30.428.10">
    <property type="entry name" value="HIT-like"/>
    <property type="match status" value="1"/>
</dbReference>
<keyword evidence="4" id="KW-1185">Reference proteome</keyword>
<evidence type="ECO:0000256" key="1">
    <source>
        <dbReference type="SAM" id="Phobius"/>
    </source>
</evidence>
<protein>
    <recommendedName>
        <fullName evidence="2">HIT domain-containing protein</fullName>
    </recommendedName>
</protein>
<dbReference type="Proteomes" id="UP000737018">
    <property type="component" value="Unassembled WGS sequence"/>
</dbReference>
<dbReference type="OrthoDB" id="672793at2759"/>
<dbReference type="InterPro" id="IPR011146">
    <property type="entry name" value="HIT-like"/>
</dbReference>
<feature type="domain" description="HIT" evidence="2">
    <location>
        <begin position="24"/>
        <end position="50"/>
    </location>
</feature>
<keyword evidence="1" id="KW-0472">Membrane</keyword>
<keyword evidence="1" id="KW-1133">Transmembrane helix</keyword>